<evidence type="ECO:0000313" key="2">
    <source>
        <dbReference type="Proteomes" id="UP001056120"/>
    </source>
</evidence>
<evidence type="ECO:0000313" key="1">
    <source>
        <dbReference type="EMBL" id="KAI3756507.1"/>
    </source>
</evidence>
<gene>
    <name evidence="1" type="ORF">L1987_56328</name>
</gene>
<proteinExistence type="predicted"/>
<sequence length="114" mass="12820">MEGFRAWLWMKDHGGWGVWNVHPLMMLPMYKEPVSKQLNAEKGAIGSPEAIFGENIIIANLDTGVWPESKSFSGNGYGTILYKLKGGCENETLVPCNNTITKVIKPHMEKWILQ</sequence>
<dbReference type="Proteomes" id="UP001056120">
    <property type="component" value="Linkage Group LG18"/>
</dbReference>
<name>A0ACB9EDH0_9ASTR</name>
<reference evidence="2" key="1">
    <citation type="journal article" date="2022" name="Mol. Ecol. Resour.">
        <title>The genomes of chicory, endive, great burdock and yacon provide insights into Asteraceae palaeo-polyploidization history and plant inulin production.</title>
        <authorList>
            <person name="Fan W."/>
            <person name="Wang S."/>
            <person name="Wang H."/>
            <person name="Wang A."/>
            <person name="Jiang F."/>
            <person name="Liu H."/>
            <person name="Zhao H."/>
            <person name="Xu D."/>
            <person name="Zhang Y."/>
        </authorList>
    </citation>
    <scope>NUCLEOTIDE SEQUENCE [LARGE SCALE GENOMIC DNA]</scope>
    <source>
        <strain evidence="2">cv. Yunnan</strain>
    </source>
</reference>
<protein>
    <submittedName>
        <fullName evidence="1">Uncharacterized protein</fullName>
    </submittedName>
</protein>
<reference evidence="1 2" key="2">
    <citation type="journal article" date="2022" name="Mol. Ecol. Resour.">
        <title>The genomes of chicory, endive, great burdock and yacon provide insights into Asteraceae paleo-polyploidization history and plant inulin production.</title>
        <authorList>
            <person name="Fan W."/>
            <person name="Wang S."/>
            <person name="Wang H."/>
            <person name="Wang A."/>
            <person name="Jiang F."/>
            <person name="Liu H."/>
            <person name="Zhao H."/>
            <person name="Xu D."/>
            <person name="Zhang Y."/>
        </authorList>
    </citation>
    <scope>NUCLEOTIDE SEQUENCE [LARGE SCALE GENOMIC DNA]</scope>
    <source>
        <strain evidence="2">cv. Yunnan</strain>
        <tissue evidence="1">Leaves</tissue>
    </source>
</reference>
<keyword evidence="2" id="KW-1185">Reference proteome</keyword>
<accession>A0ACB9EDH0</accession>
<organism evidence="1 2">
    <name type="scientific">Smallanthus sonchifolius</name>
    <dbReference type="NCBI Taxonomy" id="185202"/>
    <lineage>
        <taxon>Eukaryota</taxon>
        <taxon>Viridiplantae</taxon>
        <taxon>Streptophyta</taxon>
        <taxon>Embryophyta</taxon>
        <taxon>Tracheophyta</taxon>
        <taxon>Spermatophyta</taxon>
        <taxon>Magnoliopsida</taxon>
        <taxon>eudicotyledons</taxon>
        <taxon>Gunneridae</taxon>
        <taxon>Pentapetalae</taxon>
        <taxon>asterids</taxon>
        <taxon>campanulids</taxon>
        <taxon>Asterales</taxon>
        <taxon>Asteraceae</taxon>
        <taxon>Asteroideae</taxon>
        <taxon>Heliantheae alliance</taxon>
        <taxon>Millerieae</taxon>
        <taxon>Smallanthus</taxon>
    </lineage>
</organism>
<comment type="caution">
    <text evidence="1">The sequence shown here is derived from an EMBL/GenBank/DDBJ whole genome shotgun (WGS) entry which is preliminary data.</text>
</comment>
<dbReference type="EMBL" id="CM042035">
    <property type="protein sequence ID" value="KAI3756507.1"/>
    <property type="molecule type" value="Genomic_DNA"/>
</dbReference>